<dbReference type="GO" id="GO:0004519">
    <property type="term" value="F:endonuclease activity"/>
    <property type="evidence" value="ECO:0007669"/>
    <property type="project" value="UniProtKB-KW"/>
</dbReference>
<dbReference type="SUPFAM" id="SSF50199">
    <property type="entry name" value="Staphylococcal nuclease"/>
    <property type="match status" value="1"/>
</dbReference>
<evidence type="ECO:0000313" key="7">
    <source>
        <dbReference type="EMBL" id="MDU9693555.1"/>
    </source>
</evidence>
<dbReference type="PROSITE" id="PS50830">
    <property type="entry name" value="TNASE_3"/>
    <property type="match status" value="1"/>
</dbReference>
<dbReference type="GO" id="GO:0016787">
    <property type="term" value="F:hydrolase activity"/>
    <property type="evidence" value="ECO:0007669"/>
    <property type="project" value="UniProtKB-KW"/>
</dbReference>
<feature type="region of interest" description="Disordered" evidence="4">
    <location>
        <begin position="245"/>
        <end position="307"/>
    </location>
</feature>
<name>A0AAX6NDH2_PRIAR</name>
<dbReference type="GO" id="GO:0003676">
    <property type="term" value="F:nucleic acid binding"/>
    <property type="evidence" value="ECO:0007669"/>
    <property type="project" value="InterPro"/>
</dbReference>
<feature type="compositionally biased region" description="Low complexity" evidence="4">
    <location>
        <begin position="20"/>
        <end position="31"/>
    </location>
</feature>
<evidence type="ECO:0000256" key="3">
    <source>
        <dbReference type="ARBA" id="ARBA00022801"/>
    </source>
</evidence>
<accession>A0AAX6NDH2</accession>
<gene>
    <name evidence="7" type="ORF">O0Q50_20475</name>
</gene>
<dbReference type="PROSITE" id="PS51257">
    <property type="entry name" value="PROKAR_LIPOPROTEIN"/>
    <property type="match status" value="1"/>
</dbReference>
<feature type="compositionally biased region" description="Polar residues" evidence="4">
    <location>
        <begin position="288"/>
        <end position="304"/>
    </location>
</feature>
<evidence type="ECO:0000256" key="2">
    <source>
        <dbReference type="ARBA" id="ARBA00022759"/>
    </source>
</evidence>
<keyword evidence="3" id="KW-0378">Hydrolase</keyword>
<feature type="compositionally biased region" description="Low complexity" evidence="4">
    <location>
        <begin position="91"/>
        <end position="102"/>
    </location>
</feature>
<protein>
    <submittedName>
        <fullName evidence="7">Thermonuclease family protein</fullName>
    </submittedName>
</protein>
<feature type="compositionally biased region" description="Basic and acidic residues" evidence="4">
    <location>
        <begin position="63"/>
        <end position="74"/>
    </location>
</feature>
<dbReference type="EMBL" id="JAPTGD010000002">
    <property type="protein sequence ID" value="MDU9693555.1"/>
    <property type="molecule type" value="Genomic_DNA"/>
</dbReference>
<dbReference type="PANTHER" id="PTHR12302:SF3">
    <property type="entry name" value="SERINE_THREONINE-PROTEIN KINASE 31"/>
    <property type="match status" value="1"/>
</dbReference>
<organism evidence="7 8">
    <name type="scientific">Priestia aryabhattai</name>
    <name type="common">Bacillus aryabhattai</name>
    <dbReference type="NCBI Taxonomy" id="412384"/>
    <lineage>
        <taxon>Bacteria</taxon>
        <taxon>Bacillati</taxon>
        <taxon>Bacillota</taxon>
        <taxon>Bacilli</taxon>
        <taxon>Bacillales</taxon>
        <taxon>Bacillaceae</taxon>
        <taxon>Priestia</taxon>
    </lineage>
</organism>
<feature type="chain" id="PRO_5043522849" evidence="5">
    <location>
        <begin position="22"/>
        <end position="350"/>
    </location>
</feature>
<dbReference type="Proteomes" id="UP001269400">
    <property type="component" value="Unassembled WGS sequence"/>
</dbReference>
<dbReference type="InterPro" id="IPR016071">
    <property type="entry name" value="Staphylococal_nuclease_OB-fold"/>
</dbReference>
<dbReference type="AlphaFoldDB" id="A0AAX6NDH2"/>
<feature type="compositionally biased region" description="Basic and acidic residues" evidence="4">
    <location>
        <begin position="32"/>
        <end position="51"/>
    </location>
</feature>
<evidence type="ECO:0000256" key="1">
    <source>
        <dbReference type="ARBA" id="ARBA00022722"/>
    </source>
</evidence>
<dbReference type="Gene3D" id="2.40.50.90">
    <property type="match status" value="1"/>
</dbReference>
<evidence type="ECO:0000256" key="4">
    <source>
        <dbReference type="SAM" id="MobiDB-lite"/>
    </source>
</evidence>
<dbReference type="CDD" id="cd00175">
    <property type="entry name" value="SNc"/>
    <property type="match status" value="1"/>
</dbReference>
<evidence type="ECO:0000313" key="8">
    <source>
        <dbReference type="Proteomes" id="UP001269400"/>
    </source>
</evidence>
<reference evidence="7" key="1">
    <citation type="journal article" date="2022" name="J Environ Chem Eng">
        <title>Biodegradation of petroleum oil using a constructed nonpathogenic and heavy metal-tolerant bacterial consortium isolated from marine sponges.</title>
        <authorList>
            <person name="Dechsakulwatana C."/>
            <person name="Rungsihiranrut A."/>
            <person name="Muangchinda C."/>
            <person name="Ningthoujam R."/>
            <person name="Klankeo P."/>
            <person name="Pinyakong O."/>
        </authorList>
    </citation>
    <scope>NUCLEOTIDE SEQUENCE</scope>
    <source>
        <strain evidence="7">TL01-2</strain>
    </source>
</reference>
<feature type="region of interest" description="Disordered" evidence="4">
    <location>
        <begin position="19"/>
        <end position="103"/>
    </location>
</feature>
<dbReference type="InterPro" id="IPR035437">
    <property type="entry name" value="SNase_OB-fold_sf"/>
</dbReference>
<dbReference type="SMART" id="SM00318">
    <property type="entry name" value="SNc"/>
    <property type="match status" value="1"/>
</dbReference>
<reference evidence="7" key="2">
    <citation type="submission" date="2022-12" db="EMBL/GenBank/DDBJ databases">
        <authorList>
            <person name="Dechsakulwatana C."/>
            <person name="Rungsihiranrut A."/>
            <person name="Muangchinda C."/>
            <person name="Ningthoujam R."/>
            <person name="Klankeo P."/>
            <person name="Pinyakong O."/>
        </authorList>
    </citation>
    <scope>NUCLEOTIDE SEQUENCE</scope>
    <source>
        <strain evidence="7">TL01-2</strain>
    </source>
</reference>
<dbReference type="InterPro" id="IPR002071">
    <property type="entry name" value="Thermonucl_AS"/>
</dbReference>
<dbReference type="PANTHER" id="PTHR12302">
    <property type="entry name" value="EBNA2 BINDING PROTEIN P100"/>
    <property type="match status" value="1"/>
</dbReference>
<evidence type="ECO:0000259" key="6">
    <source>
        <dbReference type="PROSITE" id="PS50830"/>
    </source>
</evidence>
<dbReference type="RefSeq" id="WP_316910780.1">
    <property type="nucleotide sequence ID" value="NZ_JAPTGD010000002.1"/>
</dbReference>
<keyword evidence="5" id="KW-0732">Signal</keyword>
<keyword evidence="1" id="KW-0540">Nuclease</keyword>
<comment type="caution">
    <text evidence="7">The sequence shown here is derived from an EMBL/GenBank/DDBJ whole genome shotgun (WGS) entry which is preliminary data.</text>
</comment>
<feature type="signal peptide" evidence="5">
    <location>
        <begin position="1"/>
        <end position="21"/>
    </location>
</feature>
<feature type="compositionally biased region" description="Low complexity" evidence="4">
    <location>
        <begin position="246"/>
        <end position="287"/>
    </location>
</feature>
<evidence type="ECO:0000256" key="5">
    <source>
        <dbReference type="SAM" id="SignalP"/>
    </source>
</evidence>
<feature type="domain" description="TNase-like" evidence="6">
    <location>
        <begin position="104"/>
        <end position="236"/>
    </location>
</feature>
<dbReference type="PROSITE" id="PS01284">
    <property type="entry name" value="TNASE_2"/>
    <property type="match status" value="1"/>
</dbReference>
<proteinExistence type="predicted"/>
<keyword evidence="2" id="KW-0255">Endonuclease</keyword>
<feature type="compositionally biased region" description="Polar residues" evidence="4">
    <location>
        <begin position="52"/>
        <end position="61"/>
    </location>
</feature>
<sequence>MKKWLISFLITALVLAGCAESQSSSSTNETNNRAKTEDVSKEQTPKEEASKATESTDNGSNEKAQEKAATKEESDTTQSKATTNNKETDETNSSTTSNNVSNYPTFETTVTRVVDGDTFHALINNKDEKIRLILVDTPETVKPNTPIQPLGKESSLFTKSVLKPGTKVNLELDAQERDRYGRILAYVYVNGKMLNETLLEKGLARVAVFPPNTRYVDEFREIQEKAKQQKLGIWSIDGYVGEKGFNSNSQSSTNSSQSSSSQNSTSSSTNSNSSGSSNTSSTNSSTQPFQNNPADDVETNTSCKNKIKGNANSKIYHVPGGAYYDKTVDNIVWFCTEQDAQNQGYRKSQR</sequence>
<dbReference type="Pfam" id="PF00565">
    <property type="entry name" value="SNase"/>
    <property type="match status" value="1"/>
</dbReference>